<gene>
    <name evidence="1" type="ORF">SAMN06265360_101313</name>
</gene>
<keyword evidence="2" id="KW-1185">Reference proteome</keyword>
<dbReference type="Proteomes" id="UP000198348">
    <property type="component" value="Unassembled WGS sequence"/>
</dbReference>
<accession>A0A238V580</accession>
<sequence length="153" mass="17464">MSVAAVTLMRMEVTEQDIARIPRGNVRVPVAEFVEVWRAGERRNEEQTARGVRDWYAAGVIMTCRWMATATVRPNDGRRWYPARAPVTSRTRGAYEELIEAEFLAAEKLAMKQPRPAWLAKRVGWIEAVCATLRWAWRRSGPAPLELDAAPER</sequence>
<dbReference type="AlphaFoldDB" id="A0A238V580"/>
<name>A0A238V580_9PSEU</name>
<proteinExistence type="predicted"/>
<evidence type="ECO:0000313" key="2">
    <source>
        <dbReference type="Proteomes" id="UP000198348"/>
    </source>
</evidence>
<dbReference type="EMBL" id="FZNW01000001">
    <property type="protein sequence ID" value="SNR29147.1"/>
    <property type="molecule type" value="Genomic_DNA"/>
</dbReference>
<evidence type="ECO:0000313" key="1">
    <source>
        <dbReference type="EMBL" id="SNR29147.1"/>
    </source>
</evidence>
<reference evidence="2" key="1">
    <citation type="submission" date="2017-06" db="EMBL/GenBank/DDBJ databases">
        <authorList>
            <person name="Varghese N."/>
            <person name="Submissions S."/>
        </authorList>
    </citation>
    <scope>NUCLEOTIDE SEQUENCE [LARGE SCALE GENOMIC DNA]</scope>
    <source>
        <strain evidence="2">DSM 45207</strain>
    </source>
</reference>
<organism evidence="1 2">
    <name type="scientific">Haloechinothrix alba</name>
    <dbReference type="NCBI Taxonomy" id="664784"/>
    <lineage>
        <taxon>Bacteria</taxon>
        <taxon>Bacillati</taxon>
        <taxon>Actinomycetota</taxon>
        <taxon>Actinomycetes</taxon>
        <taxon>Pseudonocardiales</taxon>
        <taxon>Pseudonocardiaceae</taxon>
        <taxon>Haloechinothrix</taxon>
    </lineage>
</organism>
<protein>
    <submittedName>
        <fullName evidence="1">Uncharacterized protein</fullName>
    </submittedName>
</protein>